<evidence type="ECO:0000256" key="6">
    <source>
        <dbReference type="ARBA" id="ARBA00022989"/>
    </source>
</evidence>
<name>A0A923L3L8_9BACI</name>
<evidence type="ECO:0000256" key="4">
    <source>
        <dbReference type="ARBA" id="ARBA00022519"/>
    </source>
</evidence>
<dbReference type="Proteomes" id="UP000637359">
    <property type="component" value="Unassembled WGS sequence"/>
</dbReference>
<dbReference type="Pfam" id="PF04290">
    <property type="entry name" value="DctQ"/>
    <property type="match status" value="1"/>
</dbReference>
<organism evidence="11 12">
    <name type="scientific">Ornithinibacillus hominis</name>
    <dbReference type="NCBI Taxonomy" id="2763055"/>
    <lineage>
        <taxon>Bacteria</taxon>
        <taxon>Bacillati</taxon>
        <taxon>Bacillota</taxon>
        <taxon>Bacilli</taxon>
        <taxon>Bacillales</taxon>
        <taxon>Bacillaceae</taxon>
        <taxon>Ornithinibacillus</taxon>
    </lineage>
</organism>
<evidence type="ECO:0000256" key="7">
    <source>
        <dbReference type="ARBA" id="ARBA00023136"/>
    </source>
</evidence>
<feature type="transmembrane region" description="Helical" evidence="9">
    <location>
        <begin position="83"/>
        <end position="104"/>
    </location>
</feature>
<accession>A0A923L3L8</accession>
<dbReference type="GO" id="GO:0005886">
    <property type="term" value="C:plasma membrane"/>
    <property type="evidence" value="ECO:0007669"/>
    <property type="project" value="UniProtKB-SubCell"/>
</dbReference>
<feature type="transmembrane region" description="Helical" evidence="9">
    <location>
        <begin position="124"/>
        <end position="143"/>
    </location>
</feature>
<evidence type="ECO:0000256" key="2">
    <source>
        <dbReference type="ARBA" id="ARBA00022448"/>
    </source>
</evidence>
<dbReference type="PANTHER" id="PTHR35011:SF2">
    <property type="entry name" value="2,3-DIKETO-L-GULONATE TRAP TRANSPORTER SMALL PERMEASE PROTEIN YIAM"/>
    <property type="match status" value="1"/>
</dbReference>
<keyword evidence="2" id="KW-0813">Transport</keyword>
<comment type="subcellular location">
    <subcellularLocation>
        <location evidence="1">Cell inner membrane</location>
        <topology evidence="1">Multi-pass membrane protein</topology>
    </subcellularLocation>
</comment>
<gene>
    <name evidence="11" type="ORF">H8S33_02835</name>
</gene>
<reference evidence="11" key="1">
    <citation type="submission" date="2020-08" db="EMBL/GenBank/DDBJ databases">
        <title>Genome public.</title>
        <authorList>
            <person name="Liu C."/>
            <person name="Sun Q."/>
        </authorList>
    </citation>
    <scope>NUCLEOTIDE SEQUENCE</scope>
    <source>
        <strain evidence="11">BX22</strain>
    </source>
</reference>
<keyword evidence="7 9" id="KW-0472">Membrane</keyword>
<dbReference type="GO" id="GO:0015740">
    <property type="term" value="P:C4-dicarboxylate transport"/>
    <property type="evidence" value="ECO:0007669"/>
    <property type="project" value="TreeGrafter"/>
</dbReference>
<comment type="caution">
    <text evidence="11">The sequence shown here is derived from an EMBL/GenBank/DDBJ whole genome shotgun (WGS) entry which is preliminary data.</text>
</comment>
<evidence type="ECO:0000256" key="8">
    <source>
        <dbReference type="ARBA" id="ARBA00038436"/>
    </source>
</evidence>
<keyword evidence="12" id="KW-1185">Reference proteome</keyword>
<keyword evidence="5 9" id="KW-0812">Transmembrane</keyword>
<sequence length="159" mass="17885">MARWFNRLEEIIVVLALVVMSIIAFSNVITRNFFDLSLAFTEEVTINLFVLLTFIGTSIGVRKNAHLGFSLIYDKSPESLKRILTIIIGVISVSIFGLFSYFGFEMVQFQLDMNSTTPALGWPRWIFSLGLPIGALLCAIRSVEAVIKEWKELSQEGTT</sequence>
<keyword evidence="3" id="KW-1003">Cell membrane</keyword>
<keyword evidence="6 9" id="KW-1133">Transmembrane helix</keyword>
<feature type="transmembrane region" description="Helical" evidence="9">
    <location>
        <begin position="12"/>
        <end position="29"/>
    </location>
</feature>
<proteinExistence type="inferred from homology"/>
<dbReference type="AlphaFoldDB" id="A0A923L3L8"/>
<comment type="similarity">
    <text evidence="8">Belongs to the TRAP transporter small permease family.</text>
</comment>
<dbReference type="GO" id="GO:0022857">
    <property type="term" value="F:transmembrane transporter activity"/>
    <property type="evidence" value="ECO:0007669"/>
    <property type="project" value="TreeGrafter"/>
</dbReference>
<evidence type="ECO:0000313" key="12">
    <source>
        <dbReference type="Proteomes" id="UP000637359"/>
    </source>
</evidence>
<evidence type="ECO:0000256" key="9">
    <source>
        <dbReference type="SAM" id="Phobius"/>
    </source>
</evidence>
<protein>
    <submittedName>
        <fullName evidence="11">TRAP transporter small permease</fullName>
    </submittedName>
</protein>
<dbReference type="EMBL" id="JACOOL010000001">
    <property type="protein sequence ID" value="MBC5635755.1"/>
    <property type="molecule type" value="Genomic_DNA"/>
</dbReference>
<feature type="transmembrane region" description="Helical" evidence="9">
    <location>
        <begin position="44"/>
        <end position="62"/>
    </location>
</feature>
<dbReference type="InterPro" id="IPR007387">
    <property type="entry name" value="TRAP_DctQ"/>
</dbReference>
<evidence type="ECO:0000256" key="5">
    <source>
        <dbReference type="ARBA" id="ARBA00022692"/>
    </source>
</evidence>
<dbReference type="InterPro" id="IPR055348">
    <property type="entry name" value="DctQ"/>
</dbReference>
<evidence type="ECO:0000313" key="11">
    <source>
        <dbReference type="EMBL" id="MBC5635755.1"/>
    </source>
</evidence>
<dbReference type="RefSeq" id="WP_186868437.1">
    <property type="nucleotide sequence ID" value="NZ_JACOOL010000001.1"/>
</dbReference>
<keyword evidence="4" id="KW-0997">Cell inner membrane</keyword>
<dbReference type="PANTHER" id="PTHR35011">
    <property type="entry name" value="2,3-DIKETO-L-GULONATE TRAP TRANSPORTER SMALL PERMEASE PROTEIN YIAM"/>
    <property type="match status" value="1"/>
</dbReference>
<feature type="domain" description="Tripartite ATP-independent periplasmic transporters DctQ component" evidence="10">
    <location>
        <begin position="20"/>
        <end position="151"/>
    </location>
</feature>
<evidence type="ECO:0000256" key="3">
    <source>
        <dbReference type="ARBA" id="ARBA00022475"/>
    </source>
</evidence>
<evidence type="ECO:0000256" key="1">
    <source>
        <dbReference type="ARBA" id="ARBA00004429"/>
    </source>
</evidence>
<evidence type="ECO:0000259" key="10">
    <source>
        <dbReference type="Pfam" id="PF04290"/>
    </source>
</evidence>